<organism evidence="4 5">
    <name type="scientific">Proteiniphilum acetatigenes</name>
    <dbReference type="NCBI Taxonomy" id="294710"/>
    <lineage>
        <taxon>Bacteria</taxon>
        <taxon>Pseudomonadati</taxon>
        <taxon>Bacteroidota</taxon>
        <taxon>Bacteroidia</taxon>
        <taxon>Bacteroidales</taxon>
        <taxon>Dysgonomonadaceae</taxon>
        <taxon>Proteiniphilum</taxon>
    </lineage>
</organism>
<evidence type="ECO:0000313" key="5">
    <source>
        <dbReference type="Proteomes" id="UP000053860"/>
    </source>
</evidence>
<dbReference type="InterPro" id="IPR012373">
    <property type="entry name" value="Ferrdict_sens_TM"/>
</dbReference>
<dbReference type="PANTHER" id="PTHR30273">
    <property type="entry name" value="PERIPLASMIC SIGNAL SENSOR AND SIGMA FACTOR ACTIVATOR FECR-RELATED"/>
    <property type="match status" value="1"/>
</dbReference>
<keyword evidence="1" id="KW-1133">Transmembrane helix</keyword>
<dbReference type="AlphaFoldDB" id="A0A101HCE2"/>
<dbReference type="PATRIC" id="fig|294710.3.peg.377"/>
<name>A0A101HCE2_9BACT</name>
<dbReference type="InterPro" id="IPR032508">
    <property type="entry name" value="FecR_C"/>
</dbReference>
<proteinExistence type="predicted"/>
<evidence type="ECO:0000259" key="3">
    <source>
        <dbReference type="Pfam" id="PF16344"/>
    </source>
</evidence>
<dbReference type="PANTHER" id="PTHR30273:SF2">
    <property type="entry name" value="PROTEIN FECR"/>
    <property type="match status" value="1"/>
</dbReference>
<evidence type="ECO:0000259" key="2">
    <source>
        <dbReference type="Pfam" id="PF04773"/>
    </source>
</evidence>
<dbReference type="Gene3D" id="2.60.120.1440">
    <property type="match status" value="1"/>
</dbReference>
<gene>
    <name evidence="4" type="ORF">XD92_1669</name>
</gene>
<feature type="domain" description="Protein FecR C-terminal" evidence="3">
    <location>
        <begin position="222"/>
        <end position="287"/>
    </location>
</feature>
<keyword evidence="1" id="KW-0812">Transmembrane</keyword>
<sequence>MIEKEHTDSLHSLLENYEKQKTIDAAADWEQLRKRITFDRNRRLFFNYLRNTAAILFPLFLVYQFALYPILNESRSIKETIMVTSAPGMVTKTILPDGSEVWLNALSSLTYPHRFTEKDRTVQLSGEAYFKVVSDKKHRFNVETPQKMVVSAYGTEFNVNAYASDNHYEVTLAKGNVEVCAKESPKQEILSVGEKAVISALTGNISVSPADTYVETAWKDGKMVFRREKLDKIAEKLSRKFGVDIRLEGDRLKEYAYTATFTDETLEDILDLLKRSAPITYSISKQKQLNNETFTRREVIIKSQ</sequence>
<dbReference type="Proteomes" id="UP000053860">
    <property type="component" value="Unassembled WGS sequence"/>
</dbReference>
<dbReference type="EMBL" id="LGGN01000434">
    <property type="protein sequence ID" value="KUK74348.1"/>
    <property type="molecule type" value="Genomic_DNA"/>
</dbReference>
<accession>A0A101HCE2</accession>
<dbReference type="InterPro" id="IPR006860">
    <property type="entry name" value="FecR"/>
</dbReference>
<dbReference type="PIRSF" id="PIRSF018266">
    <property type="entry name" value="FecR"/>
    <property type="match status" value="1"/>
</dbReference>
<keyword evidence="1" id="KW-0472">Membrane</keyword>
<dbReference type="Pfam" id="PF16344">
    <property type="entry name" value="FecR_C"/>
    <property type="match status" value="1"/>
</dbReference>
<dbReference type="FunFam" id="2.60.120.1440:FF:000001">
    <property type="entry name" value="Putative anti-sigma factor"/>
    <property type="match status" value="1"/>
</dbReference>
<dbReference type="Gene3D" id="3.55.50.30">
    <property type="match status" value="1"/>
</dbReference>
<dbReference type="GO" id="GO:0016989">
    <property type="term" value="F:sigma factor antagonist activity"/>
    <property type="evidence" value="ECO:0007669"/>
    <property type="project" value="TreeGrafter"/>
</dbReference>
<feature type="transmembrane region" description="Helical" evidence="1">
    <location>
        <begin position="48"/>
        <end position="71"/>
    </location>
</feature>
<feature type="domain" description="FecR protein" evidence="2">
    <location>
        <begin position="87"/>
        <end position="178"/>
    </location>
</feature>
<dbReference type="Pfam" id="PF04773">
    <property type="entry name" value="FecR"/>
    <property type="match status" value="1"/>
</dbReference>
<reference evidence="5" key="1">
    <citation type="journal article" date="2015" name="MBio">
        <title>Genome-Resolved Metagenomic Analysis Reveals Roles for Candidate Phyla and Other Microbial Community Members in Biogeochemical Transformations in Oil Reservoirs.</title>
        <authorList>
            <person name="Hu P."/>
            <person name="Tom L."/>
            <person name="Singh A."/>
            <person name="Thomas B.C."/>
            <person name="Baker B.J."/>
            <person name="Piceno Y.M."/>
            <person name="Andersen G.L."/>
            <person name="Banfield J.F."/>
        </authorList>
    </citation>
    <scope>NUCLEOTIDE SEQUENCE [LARGE SCALE GENOMIC DNA]</scope>
</reference>
<evidence type="ECO:0000313" key="4">
    <source>
        <dbReference type="EMBL" id="KUK74348.1"/>
    </source>
</evidence>
<evidence type="ECO:0000256" key="1">
    <source>
        <dbReference type="SAM" id="Phobius"/>
    </source>
</evidence>
<protein>
    <submittedName>
        <fullName evidence="4">Sigma factor regulatory protein, FecR/PupR family</fullName>
    </submittedName>
</protein>
<comment type="caution">
    <text evidence="4">The sequence shown here is derived from an EMBL/GenBank/DDBJ whole genome shotgun (WGS) entry which is preliminary data.</text>
</comment>